<dbReference type="AlphaFoldDB" id="A0A7R9BKA8"/>
<dbReference type="InterPro" id="IPR022730">
    <property type="entry name" value="DAZ_assoc-2"/>
</dbReference>
<evidence type="ECO:0000313" key="12">
    <source>
        <dbReference type="Proteomes" id="UP000678499"/>
    </source>
</evidence>
<evidence type="ECO:0000256" key="4">
    <source>
        <dbReference type="ARBA" id="ARBA00022490"/>
    </source>
</evidence>
<keyword evidence="4" id="KW-0963">Cytoplasm</keyword>
<evidence type="ECO:0000313" key="11">
    <source>
        <dbReference type="EMBL" id="CAD7275578.1"/>
    </source>
</evidence>
<name>A0A7R9BKA8_9CRUS</name>
<dbReference type="GO" id="GO:0010494">
    <property type="term" value="C:cytoplasmic stress granule"/>
    <property type="evidence" value="ECO:0007669"/>
    <property type="project" value="UniProtKB-SubCell"/>
</dbReference>
<gene>
    <name evidence="11" type="ORF">NMOB1V02_LOCUS3368</name>
</gene>
<accession>A0A7R9BKA8</accession>
<organism evidence="11">
    <name type="scientific">Notodromas monacha</name>
    <dbReference type="NCBI Taxonomy" id="399045"/>
    <lineage>
        <taxon>Eukaryota</taxon>
        <taxon>Metazoa</taxon>
        <taxon>Ecdysozoa</taxon>
        <taxon>Arthropoda</taxon>
        <taxon>Crustacea</taxon>
        <taxon>Oligostraca</taxon>
        <taxon>Ostracoda</taxon>
        <taxon>Podocopa</taxon>
        <taxon>Podocopida</taxon>
        <taxon>Cypridocopina</taxon>
        <taxon>Cypridoidea</taxon>
        <taxon>Cyprididae</taxon>
        <taxon>Notodromas</taxon>
    </lineage>
</organism>
<evidence type="ECO:0000256" key="5">
    <source>
        <dbReference type="ARBA" id="ARBA00022553"/>
    </source>
</evidence>
<dbReference type="EMBL" id="OA882481">
    <property type="protein sequence ID" value="CAD7275578.1"/>
    <property type="molecule type" value="Genomic_DNA"/>
</dbReference>
<proteinExistence type="predicted"/>
<evidence type="ECO:0000256" key="9">
    <source>
        <dbReference type="ARBA" id="ARBA00034352"/>
    </source>
</evidence>
<reference evidence="11" key="1">
    <citation type="submission" date="2020-11" db="EMBL/GenBank/DDBJ databases">
        <authorList>
            <person name="Tran Van P."/>
        </authorList>
    </citation>
    <scope>NUCLEOTIDE SEQUENCE</scope>
</reference>
<dbReference type="PANTHER" id="PTHR31638:SF3">
    <property type="entry name" value="DAZ-ASSOCIATED PROTEIN 2"/>
    <property type="match status" value="1"/>
</dbReference>
<comment type="subcellular location">
    <subcellularLocation>
        <location evidence="1">Cytoplasm</location>
        <location evidence="1">Stress granule</location>
    </subcellularLocation>
    <subcellularLocation>
        <location evidence="2">Nucleus speckle</location>
    </subcellularLocation>
</comment>
<dbReference type="PANTHER" id="PTHR31638">
    <property type="entry name" value="DAZ-ASSOCIATED PROTEIN 2"/>
    <property type="match status" value="1"/>
</dbReference>
<keyword evidence="5" id="KW-0597">Phosphoprotein</keyword>
<keyword evidence="6" id="KW-0832">Ubl conjugation</keyword>
<dbReference type="Proteomes" id="UP000678499">
    <property type="component" value="Unassembled WGS sequence"/>
</dbReference>
<comment type="function">
    <text evidence="10">In unstressed cells, promotes SIAH1-mediated polyubiquitination and degradation of the serine/threonine-protein kinase HIPK2, probably by acting as a loading factor that potentiates complex formation between HIPK2 and ubiquitin ligase SIAH1. In response to DNA damage, localizes to the nucleus following phosphorylation by HIPK2 and modulates the expression of a subset of TP53/p53 target genes by binding to TP53 at target gene promoters. This limits the expression of a number of cell death-mediating TP53 target genes, reducing DNA damage-induced cell death. Enhances the binding of transcription factor TCF7L2/TCF4, a Wnt signaling pathway effector, to the promoters of target genes. Plays a role in stress granule formation.</text>
</comment>
<evidence type="ECO:0000256" key="3">
    <source>
        <dbReference type="ARBA" id="ARBA00014066"/>
    </source>
</evidence>
<protein>
    <recommendedName>
        <fullName evidence="3">DAZ-associated protein 2</fullName>
    </recommendedName>
    <alternativeName>
        <fullName evidence="8">Deleted in azoospermia-associated protein 2</fullName>
    </alternativeName>
    <alternativeName>
        <fullName evidence="9">Proline-rich transcript in brain protein</fullName>
    </alternativeName>
</protein>
<dbReference type="GO" id="GO:0016607">
    <property type="term" value="C:nuclear speck"/>
    <property type="evidence" value="ECO:0007669"/>
    <property type="project" value="UniProtKB-SubCell"/>
</dbReference>
<dbReference type="OrthoDB" id="6514304at2759"/>
<evidence type="ECO:0000256" key="10">
    <source>
        <dbReference type="ARBA" id="ARBA00045449"/>
    </source>
</evidence>
<evidence type="ECO:0000256" key="1">
    <source>
        <dbReference type="ARBA" id="ARBA00004210"/>
    </source>
</evidence>
<evidence type="ECO:0000256" key="2">
    <source>
        <dbReference type="ARBA" id="ARBA00004324"/>
    </source>
</evidence>
<dbReference type="EMBL" id="CAJPEX010000444">
    <property type="protein sequence ID" value="CAG0915730.1"/>
    <property type="molecule type" value="Genomic_DNA"/>
</dbReference>
<evidence type="ECO:0000256" key="7">
    <source>
        <dbReference type="ARBA" id="ARBA00023242"/>
    </source>
</evidence>
<evidence type="ECO:0000256" key="8">
    <source>
        <dbReference type="ARBA" id="ARBA00032174"/>
    </source>
</evidence>
<keyword evidence="7" id="KW-0539">Nucleus</keyword>
<evidence type="ECO:0000256" key="6">
    <source>
        <dbReference type="ARBA" id="ARBA00022843"/>
    </source>
</evidence>
<dbReference type="Pfam" id="PF11029">
    <property type="entry name" value="DAZAP2"/>
    <property type="match status" value="1"/>
</dbReference>
<sequence length="227" mass="24139">METDVASRYWLGRVLFDGSLTDVTVFSAQMTGALPSAPPMYAPPGYPSAPSQVMHPPPQGTLPPQEMCAPHPGMLPPQKMWDPHPGMLPPQEMWDPHPGMLPPQQMCVPHPGMFPPPPPSYDEAMMSPQVYPQSAYPAHPQMYQQHPYGQMAVPQQGKSTGGVVTVPNAFNAGARFDSRNPPSIPPPPPGCPPNAAQLAAMGGHAVVATRKSNNIWGGGAGGGAVFW</sequence>
<keyword evidence="12" id="KW-1185">Reference proteome</keyword>